<feature type="domain" description="Response regulatory" evidence="3">
    <location>
        <begin position="6"/>
        <end position="117"/>
    </location>
</feature>
<dbReference type="SMART" id="SM00448">
    <property type="entry name" value="REC"/>
    <property type="match status" value="1"/>
</dbReference>
<comment type="caution">
    <text evidence="5">The sequence shown here is derived from an EMBL/GenBank/DDBJ whole genome shotgun (WGS) entry which is preliminary data.</text>
</comment>
<name>A0ABV8AL89_9FLAO</name>
<evidence type="ECO:0000256" key="1">
    <source>
        <dbReference type="ARBA" id="ARBA00023125"/>
    </source>
</evidence>
<dbReference type="PROSITE" id="PS50930">
    <property type="entry name" value="HTH_LYTTR"/>
    <property type="match status" value="1"/>
</dbReference>
<dbReference type="InterPro" id="IPR011006">
    <property type="entry name" value="CheY-like_superfamily"/>
</dbReference>
<gene>
    <name evidence="5" type="ORF">ACFOSX_09510</name>
</gene>
<keyword evidence="1" id="KW-0238">DNA-binding</keyword>
<dbReference type="PANTHER" id="PTHR48111">
    <property type="entry name" value="REGULATOR OF RPOS"/>
    <property type="match status" value="1"/>
</dbReference>
<dbReference type="SUPFAM" id="SSF52172">
    <property type="entry name" value="CheY-like"/>
    <property type="match status" value="1"/>
</dbReference>
<dbReference type="Proteomes" id="UP001595812">
    <property type="component" value="Unassembled WGS sequence"/>
</dbReference>
<dbReference type="InterPro" id="IPR007492">
    <property type="entry name" value="LytTR_DNA-bd_dom"/>
</dbReference>
<dbReference type="SMART" id="SM00850">
    <property type="entry name" value="LytTR"/>
    <property type="match status" value="1"/>
</dbReference>
<evidence type="ECO:0000313" key="6">
    <source>
        <dbReference type="Proteomes" id="UP001595812"/>
    </source>
</evidence>
<dbReference type="Gene3D" id="3.40.50.2300">
    <property type="match status" value="1"/>
</dbReference>
<protein>
    <submittedName>
        <fullName evidence="5">LytR/AlgR family response regulator transcription factor</fullName>
    </submittedName>
</protein>
<dbReference type="InterPro" id="IPR039420">
    <property type="entry name" value="WalR-like"/>
</dbReference>
<evidence type="ECO:0000259" key="3">
    <source>
        <dbReference type="PROSITE" id="PS50110"/>
    </source>
</evidence>
<accession>A0ABV8AL89</accession>
<dbReference type="PANTHER" id="PTHR48111:SF17">
    <property type="entry name" value="TRANSCRIPTIONAL REGULATORY PROTEIN YPDB"/>
    <property type="match status" value="1"/>
</dbReference>
<dbReference type="Gene3D" id="2.40.50.1020">
    <property type="entry name" value="LytTr DNA-binding domain"/>
    <property type="match status" value="1"/>
</dbReference>
<dbReference type="EMBL" id="JBHSAT010000004">
    <property type="protein sequence ID" value="MFC3877467.1"/>
    <property type="molecule type" value="Genomic_DNA"/>
</dbReference>
<keyword evidence="6" id="KW-1185">Reference proteome</keyword>
<organism evidence="5 6">
    <name type="scientific">Winogradskyella maritima</name>
    <dbReference type="NCBI Taxonomy" id="1517766"/>
    <lineage>
        <taxon>Bacteria</taxon>
        <taxon>Pseudomonadati</taxon>
        <taxon>Bacteroidota</taxon>
        <taxon>Flavobacteriia</taxon>
        <taxon>Flavobacteriales</taxon>
        <taxon>Flavobacteriaceae</taxon>
        <taxon>Winogradskyella</taxon>
    </lineage>
</organism>
<reference evidence="6" key="1">
    <citation type="journal article" date="2019" name="Int. J. Syst. Evol. Microbiol.">
        <title>The Global Catalogue of Microorganisms (GCM) 10K type strain sequencing project: providing services to taxonomists for standard genome sequencing and annotation.</title>
        <authorList>
            <consortium name="The Broad Institute Genomics Platform"/>
            <consortium name="The Broad Institute Genome Sequencing Center for Infectious Disease"/>
            <person name="Wu L."/>
            <person name="Ma J."/>
        </authorList>
    </citation>
    <scope>NUCLEOTIDE SEQUENCE [LARGE SCALE GENOMIC DNA]</scope>
    <source>
        <strain evidence="6">CECT 8979</strain>
    </source>
</reference>
<proteinExistence type="predicted"/>
<evidence type="ECO:0000259" key="4">
    <source>
        <dbReference type="PROSITE" id="PS50930"/>
    </source>
</evidence>
<feature type="modified residue" description="4-aspartylphosphate" evidence="2">
    <location>
        <position position="57"/>
    </location>
</feature>
<sequence>MPKSINCLIVDDESIARDIIETHLSKMEGITVVGQCKNAFEAFNFIRNQAIDLVFLDINMPEVSGIAFARSINSDIKIIFTTAYRDYAVEGFDLQAVDYLMKPISFERLSKAVNRYIEIHTTPELKTETSSEYNDFIFVRSDRRMVKANFEDIRYVESYSDYVKLHLKSTSTALSVTSETIVTRETISAIEAKLPKQQFLRIHRSYIVALSHISSFTNESVTLGDVELTISRSYKVGVLERLEDF</sequence>
<feature type="domain" description="HTH LytTR-type" evidence="4">
    <location>
        <begin position="137"/>
        <end position="244"/>
    </location>
</feature>
<dbReference type="InterPro" id="IPR001789">
    <property type="entry name" value="Sig_transdc_resp-reg_receiver"/>
</dbReference>
<evidence type="ECO:0000313" key="5">
    <source>
        <dbReference type="EMBL" id="MFC3877467.1"/>
    </source>
</evidence>
<dbReference type="Pfam" id="PF04397">
    <property type="entry name" value="LytTR"/>
    <property type="match status" value="1"/>
</dbReference>
<dbReference type="RefSeq" id="WP_386099811.1">
    <property type="nucleotide sequence ID" value="NZ_JBHSAT010000004.1"/>
</dbReference>
<keyword evidence="2" id="KW-0597">Phosphoprotein</keyword>
<evidence type="ECO:0000256" key="2">
    <source>
        <dbReference type="PROSITE-ProRule" id="PRU00169"/>
    </source>
</evidence>
<dbReference type="PROSITE" id="PS50110">
    <property type="entry name" value="RESPONSE_REGULATORY"/>
    <property type="match status" value="1"/>
</dbReference>
<dbReference type="Pfam" id="PF00072">
    <property type="entry name" value="Response_reg"/>
    <property type="match status" value="1"/>
</dbReference>